<dbReference type="PANTHER" id="PTHR34220:SF7">
    <property type="entry name" value="SENSOR HISTIDINE KINASE YPDA"/>
    <property type="match status" value="1"/>
</dbReference>
<dbReference type="GO" id="GO:0000155">
    <property type="term" value="F:phosphorelay sensor kinase activity"/>
    <property type="evidence" value="ECO:0007669"/>
    <property type="project" value="InterPro"/>
</dbReference>
<keyword evidence="3" id="KW-0418">Kinase</keyword>
<protein>
    <submittedName>
        <fullName evidence="3">Histidine kinase</fullName>
    </submittedName>
</protein>
<accession>A0AA51RDU5</accession>
<dbReference type="AlphaFoldDB" id="A0AA51RDU5"/>
<keyword evidence="3" id="KW-0808">Transferase</keyword>
<sequence length="354" mass="42053">MKKQHHTLISRKTIGHIIFWCVMLIYYISSAWPHESDKVFLFERMFSKTSVQIILSYLFIYLLIPLFIDKKRRVVFTILSLLAIYNAYVMHTAIRCFYLLPKYPEVYRYRPPLEFVERITNVYAFIGSITELIFPAIILIVIDYYRKQKELISLKEQKRSTELRLLKHQLNPHFLFNTLNNLYSLSLKKSERTPEVIEKLSDILDYILYKCDANYVSIANEVKLIDNYISLEKVRYGKRLNIKFDYEVKEEFKIAPLLLLTLVENAFKHGVKQEIKIASIDIQLRIKGEEIIFMIENTKPDIKTKESKKQRPSIGLRNIEKQLQLLYPQNQYKLKIEESTKSYKVNLNLFANGI</sequence>
<keyword evidence="1" id="KW-0472">Membrane</keyword>
<dbReference type="InterPro" id="IPR036890">
    <property type="entry name" value="HATPase_C_sf"/>
</dbReference>
<dbReference type="Pfam" id="PF06580">
    <property type="entry name" value="His_kinase"/>
    <property type="match status" value="1"/>
</dbReference>
<dbReference type="RefSeq" id="WP_308358071.1">
    <property type="nucleotide sequence ID" value="NZ_CP129970.2"/>
</dbReference>
<dbReference type="PANTHER" id="PTHR34220">
    <property type="entry name" value="SENSOR HISTIDINE KINASE YPDA"/>
    <property type="match status" value="1"/>
</dbReference>
<name>A0AA51RDU5_9BACT</name>
<evidence type="ECO:0000256" key="1">
    <source>
        <dbReference type="SAM" id="Phobius"/>
    </source>
</evidence>
<gene>
    <name evidence="3" type="ORF">QYS48_29945</name>
</gene>
<dbReference type="GO" id="GO:0016020">
    <property type="term" value="C:membrane"/>
    <property type="evidence" value="ECO:0007669"/>
    <property type="project" value="InterPro"/>
</dbReference>
<feature type="transmembrane region" description="Helical" evidence="1">
    <location>
        <begin position="12"/>
        <end position="29"/>
    </location>
</feature>
<reference evidence="3" key="1">
    <citation type="submission" date="2023-08" db="EMBL/GenBank/DDBJ databases">
        <title>Comparative genomics and taxonomic characterization of three novel marine species of genus Marivirga.</title>
        <authorList>
            <person name="Muhammad N."/>
            <person name="Kim S.-G."/>
        </authorList>
    </citation>
    <scope>NUCLEOTIDE SEQUENCE [LARGE SCALE GENOMIC DNA]</scope>
    <source>
        <strain evidence="3">ABR2-2</strain>
    </source>
</reference>
<dbReference type="Proteomes" id="UP001244443">
    <property type="component" value="Chromosome"/>
</dbReference>
<feature type="transmembrane region" description="Helical" evidence="1">
    <location>
        <begin position="120"/>
        <end position="145"/>
    </location>
</feature>
<proteinExistence type="predicted"/>
<dbReference type="InterPro" id="IPR010559">
    <property type="entry name" value="Sig_transdc_His_kin_internal"/>
</dbReference>
<feature type="domain" description="Signal transduction histidine kinase internal region" evidence="2">
    <location>
        <begin position="162"/>
        <end position="240"/>
    </location>
</feature>
<evidence type="ECO:0000313" key="3">
    <source>
        <dbReference type="EMBL" id="WMN07805.1"/>
    </source>
</evidence>
<evidence type="ECO:0000259" key="2">
    <source>
        <dbReference type="Pfam" id="PF06580"/>
    </source>
</evidence>
<feature type="transmembrane region" description="Helical" evidence="1">
    <location>
        <begin position="75"/>
        <end position="100"/>
    </location>
</feature>
<dbReference type="InterPro" id="IPR050640">
    <property type="entry name" value="Bact_2-comp_sensor_kinase"/>
</dbReference>
<keyword evidence="1" id="KW-0812">Transmembrane</keyword>
<dbReference type="EMBL" id="CP129970">
    <property type="protein sequence ID" value="WMN07805.1"/>
    <property type="molecule type" value="Genomic_DNA"/>
</dbReference>
<keyword evidence="4" id="KW-1185">Reference proteome</keyword>
<organism evidence="3 4">
    <name type="scientific">Marivirga arenosa</name>
    <dbReference type="NCBI Taxonomy" id="3059076"/>
    <lineage>
        <taxon>Bacteria</taxon>
        <taxon>Pseudomonadati</taxon>
        <taxon>Bacteroidota</taxon>
        <taxon>Cytophagia</taxon>
        <taxon>Cytophagales</taxon>
        <taxon>Marivirgaceae</taxon>
        <taxon>Marivirga</taxon>
    </lineage>
</organism>
<dbReference type="Gene3D" id="3.30.565.10">
    <property type="entry name" value="Histidine kinase-like ATPase, C-terminal domain"/>
    <property type="match status" value="1"/>
</dbReference>
<evidence type="ECO:0000313" key="4">
    <source>
        <dbReference type="Proteomes" id="UP001244443"/>
    </source>
</evidence>
<keyword evidence="1" id="KW-1133">Transmembrane helix</keyword>
<feature type="transmembrane region" description="Helical" evidence="1">
    <location>
        <begin position="49"/>
        <end position="68"/>
    </location>
</feature>